<protein>
    <submittedName>
        <fullName evidence="1">Uncharacterized protein</fullName>
    </submittedName>
</protein>
<dbReference type="Proteomes" id="UP000700800">
    <property type="component" value="Unassembled WGS sequence"/>
</dbReference>
<comment type="caution">
    <text evidence="1">The sequence shown here is derived from an EMBL/GenBank/DDBJ whole genome shotgun (WGS) entry which is preliminary data.</text>
</comment>
<sequence length="87" mass="10027">MELNFPDVAPEQFDVAADWLVKTMDDQTLLVTFEGQGKNADLEVCLDYQHNPKQYALLSVGDLIHLPIELFITPDENKPYHPQYECF</sequence>
<name>A0A928A9W5_9STRE</name>
<dbReference type="AlphaFoldDB" id="A0A928A9W5"/>
<proteinExistence type="predicted"/>
<gene>
    <name evidence="1" type="ORF">E7156_03190</name>
</gene>
<evidence type="ECO:0000313" key="1">
    <source>
        <dbReference type="EMBL" id="MBE6164314.1"/>
    </source>
</evidence>
<reference evidence="1" key="1">
    <citation type="submission" date="2019-04" db="EMBL/GenBank/DDBJ databases">
        <title>Evolution of Biomass-Degrading Anaerobic Consortia Revealed by Metagenomics.</title>
        <authorList>
            <person name="Peng X."/>
        </authorList>
    </citation>
    <scope>NUCLEOTIDE SEQUENCE</scope>
    <source>
        <strain evidence="1">SIG195</strain>
    </source>
</reference>
<dbReference type="EMBL" id="SVAF01000006">
    <property type="protein sequence ID" value="MBE6164314.1"/>
    <property type="molecule type" value="Genomic_DNA"/>
</dbReference>
<evidence type="ECO:0000313" key="2">
    <source>
        <dbReference type="Proteomes" id="UP000700800"/>
    </source>
</evidence>
<organism evidence="1 2">
    <name type="scientific">Streptococcus gallolyticus</name>
    <dbReference type="NCBI Taxonomy" id="315405"/>
    <lineage>
        <taxon>Bacteria</taxon>
        <taxon>Bacillati</taxon>
        <taxon>Bacillota</taxon>
        <taxon>Bacilli</taxon>
        <taxon>Lactobacillales</taxon>
        <taxon>Streptococcaceae</taxon>
        <taxon>Streptococcus</taxon>
    </lineage>
</organism>
<accession>A0A928A9W5</accession>